<dbReference type="EMBL" id="PFNG01000014">
    <property type="protein sequence ID" value="PIZ42417.1"/>
    <property type="molecule type" value="Genomic_DNA"/>
</dbReference>
<evidence type="ECO:0000256" key="1">
    <source>
        <dbReference type="ARBA" id="ARBA00022448"/>
    </source>
</evidence>
<proteinExistence type="predicted"/>
<dbReference type="SUPFAM" id="SSF54862">
    <property type="entry name" value="4Fe-4S ferredoxins"/>
    <property type="match status" value="1"/>
</dbReference>
<evidence type="ECO:0000256" key="2">
    <source>
        <dbReference type="ARBA" id="ARBA00022485"/>
    </source>
</evidence>
<dbReference type="RefSeq" id="WP_286678372.1">
    <property type="nucleotide sequence ID" value="NZ_MNXI01000078.1"/>
</dbReference>
<protein>
    <submittedName>
        <fullName evidence="9">Ferredoxin</fullName>
    </submittedName>
</protein>
<keyword evidence="7" id="KW-0411">Iron-sulfur</keyword>
<sequence length="128" mass="13963">MTAKTLRKIVEIDEQRCNGCGLCVSPCVEGAIEIVNGKAKVIKEELCDGAGFCLGTCPMGALTITEREADEFSEQAVHERKAAQTVDPVTQHCHWCGTADSDRPLFPVRYKGDSVWVCARCLPQLIHG</sequence>
<dbReference type="Gene3D" id="3.30.70.20">
    <property type="match status" value="1"/>
</dbReference>
<evidence type="ECO:0000256" key="7">
    <source>
        <dbReference type="ARBA" id="ARBA00023014"/>
    </source>
</evidence>
<keyword evidence="6" id="KW-0408">Iron</keyword>
<dbReference type="GO" id="GO:0046872">
    <property type="term" value="F:metal ion binding"/>
    <property type="evidence" value="ECO:0007669"/>
    <property type="project" value="UniProtKB-KW"/>
</dbReference>
<evidence type="ECO:0000256" key="6">
    <source>
        <dbReference type="ARBA" id="ARBA00023004"/>
    </source>
</evidence>
<feature type="domain" description="4Fe-4S ferredoxin-type" evidence="8">
    <location>
        <begin position="8"/>
        <end position="37"/>
    </location>
</feature>
<dbReference type="PROSITE" id="PS51379">
    <property type="entry name" value="4FE4S_FER_2"/>
    <property type="match status" value="2"/>
</dbReference>
<dbReference type="InterPro" id="IPR017896">
    <property type="entry name" value="4Fe4S_Fe-S-bd"/>
</dbReference>
<evidence type="ECO:0000313" key="10">
    <source>
        <dbReference type="Proteomes" id="UP000230956"/>
    </source>
</evidence>
<keyword evidence="3" id="KW-0479">Metal-binding</keyword>
<dbReference type="PANTHER" id="PTHR43687">
    <property type="entry name" value="ADENYLYLSULFATE REDUCTASE, BETA SUBUNIT"/>
    <property type="match status" value="1"/>
</dbReference>
<organism evidence="9 10">
    <name type="scientific">Candidatus Aquicultor secundus</name>
    <dbReference type="NCBI Taxonomy" id="1973895"/>
    <lineage>
        <taxon>Bacteria</taxon>
        <taxon>Bacillati</taxon>
        <taxon>Actinomycetota</taxon>
        <taxon>Candidatus Aquicultoria</taxon>
        <taxon>Candidatus Aquicultorales</taxon>
        <taxon>Candidatus Aquicultoraceae</taxon>
        <taxon>Candidatus Aquicultor</taxon>
    </lineage>
</organism>
<dbReference type="Proteomes" id="UP000230956">
    <property type="component" value="Unassembled WGS sequence"/>
</dbReference>
<reference evidence="10" key="1">
    <citation type="submission" date="2017-09" db="EMBL/GenBank/DDBJ databases">
        <title>Depth-based differentiation of microbial function through sediment-hosted aquifers and enrichment of novel symbionts in the deep terrestrial subsurface.</title>
        <authorList>
            <person name="Probst A.J."/>
            <person name="Ladd B."/>
            <person name="Jarett J.K."/>
            <person name="Geller-Mcgrath D.E."/>
            <person name="Sieber C.M.K."/>
            <person name="Emerson J.B."/>
            <person name="Anantharaman K."/>
            <person name="Thomas B.C."/>
            <person name="Malmstrom R."/>
            <person name="Stieglmeier M."/>
            <person name="Klingl A."/>
            <person name="Woyke T."/>
            <person name="Ryan C.M."/>
            <person name="Banfield J.F."/>
        </authorList>
    </citation>
    <scope>NUCLEOTIDE SEQUENCE [LARGE SCALE GENOMIC DNA]</scope>
</reference>
<keyword evidence="4" id="KW-0677">Repeat</keyword>
<comment type="caution">
    <text evidence="9">The sequence shown here is derived from an EMBL/GenBank/DDBJ whole genome shotgun (WGS) entry which is preliminary data.</text>
</comment>
<dbReference type="Pfam" id="PF13237">
    <property type="entry name" value="Fer4_10"/>
    <property type="match status" value="1"/>
</dbReference>
<name>A0A2M7TBD8_9ACTN</name>
<dbReference type="AlphaFoldDB" id="A0A2M7TBD8"/>
<keyword evidence="2" id="KW-0004">4Fe-4S</keyword>
<evidence type="ECO:0000256" key="4">
    <source>
        <dbReference type="ARBA" id="ARBA00022737"/>
    </source>
</evidence>
<gene>
    <name evidence="9" type="ORF">COY37_00460</name>
</gene>
<evidence type="ECO:0000259" key="8">
    <source>
        <dbReference type="PROSITE" id="PS51379"/>
    </source>
</evidence>
<accession>A0A2M7TBD8</accession>
<keyword evidence="5" id="KW-0249">Electron transport</keyword>
<evidence type="ECO:0000256" key="3">
    <source>
        <dbReference type="ARBA" id="ARBA00022723"/>
    </source>
</evidence>
<evidence type="ECO:0000256" key="5">
    <source>
        <dbReference type="ARBA" id="ARBA00022982"/>
    </source>
</evidence>
<keyword evidence="1" id="KW-0813">Transport</keyword>
<dbReference type="PANTHER" id="PTHR43687:SF6">
    <property type="entry name" value="L-ASPARTATE SEMIALDEHYDE SULFURTRANSFERASE IRON-SULFUR SUBUNIT"/>
    <property type="match status" value="1"/>
</dbReference>
<dbReference type="InterPro" id="IPR050572">
    <property type="entry name" value="Fe-S_Ferredoxin"/>
</dbReference>
<dbReference type="GO" id="GO:0051539">
    <property type="term" value="F:4 iron, 4 sulfur cluster binding"/>
    <property type="evidence" value="ECO:0007669"/>
    <property type="project" value="UniProtKB-KW"/>
</dbReference>
<evidence type="ECO:0000313" key="9">
    <source>
        <dbReference type="EMBL" id="PIZ42417.1"/>
    </source>
</evidence>
<feature type="domain" description="4Fe-4S ferredoxin-type" evidence="8">
    <location>
        <begin position="38"/>
        <end position="67"/>
    </location>
</feature>